<sequence>MGNSHREQHVRADFARERALGCPVDVLRAELDVGACEELANDREVNIRRADDDVASCVLDERNEFRDQLFGFRGGHIHLPVSCDNRSSHVKIIPFKK</sequence>
<gene>
    <name evidence="1" type="ORF">SDC9_205229</name>
</gene>
<organism evidence="1">
    <name type="scientific">bioreactor metagenome</name>
    <dbReference type="NCBI Taxonomy" id="1076179"/>
    <lineage>
        <taxon>unclassified sequences</taxon>
        <taxon>metagenomes</taxon>
        <taxon>ecological metagenomes</taxon>
    </lineage>
</organism>
<name>A0A645J1H5_9ZZZZ</name>
<dbReference type="AlphaFoldDB" id="A0A645J1H5"/>
<reference evidence="1" key="1">
    <citation type="submission" date="2019-08" db="EMBL/GenBank/DDBJ databases">
        <authorList>
            <person name="Kucharzyk K."/>
            <person name="Murdoch R.W."/>
            <person name="Higgins S."/>
            <person name="Loffler F."/>
        </authorList>
    </citation>
    <scope>NUCLEOTIDE SEQUENCE</scope>
</reference>
<comment type="caution">
    <text evidence="1">The sequence shown here is derived from an EMBL/GenBank/DDBJ whole genome shotgun (WGS) entry which is preliminary data.</text>
</comment>
<dbReference type="EMBL" id="VSSQ01129141">
    <property type="protein sequence ID" value="MPN57535.1"/>
    <property type="molecule type" value="Genomic_DNA"/>
</dbReference>
<protein>
    <submittedName>
        <fullName evidence="1">Uncharacterized protein</fullName>
    </submittedName>
</protein>
<accession>A0A645J1H5</accession>
<proteinExistence type="predicted"/>
<evidence type="ECO:0000313" key="1">
    <source>
        <dbReference type="EMBL" id="MPN57535.1"/>
    </source>
</evidence>